<dbReference type="EMBL" id="BLLF01004248">
    <property type="protein sequence ID" value="GFH29234.1"/>
    <property type="molecule type" value="Genomic_DNA"/>
</dbReference>
<dbReference type="PANTHER" id="PTHR13018:SF5">
    <property type="entry name" value="RE44586P"/>
    <property type="match status" value="1"/>
</dbReference>
<proteinExistence type="predicted"/>
<dbReference type="PANTHER" id="PTHR13018">
    <property type="entry name" value="PROBABLE MEMBRANE PROTEIN DUF221-RELATED"/>
    <property type="match status" value="1"/>
</dbReference>
<reference evidence="3 4" key="1">
    <citation type="submission" date="2020-02" db="EMBL/GenBank/DDBJ databases">
        <title>Draft genome sequence of Haematococcus lacustris strain NIES-144.</title>
        <authorList>
            <person name="Morimoto D."/>
            <person name="Nakagawa S."/>
            <person name="Yoshida T."/>
            <person name="Sawayama S."/>
        </authorList>
    </citation>
    <scope>NUCLEOTIDE SEQUENCE [LARGE SCALE GENOMIC DNA]</scope>
    <source>
        <strain evidence="3 4">NIES-144</strain>
    </source>
</reference>
<evidence type="ECO:0000256" key="1">
    <source>
        <dbReference type="SAM" id="Phobius"/>
    </source>
</evidence>
<evidence type="ECO:0000313" key="4">
    <source>
        <dbReference type="Proteomes" id="UP000485058"/>
    </source>
</evidence>
<feature type="transmembrane region" description="Helical" evidence="1">
    <location>
        <begin position="112"/>
        <end position="131"/>
    </location>
</feature>
<dbReference type="AlphaFoldDB" id="A0A6A0AAZ9"/>
<feature type="domain" description="CSC1/OSCA1-like N-terminal transmembrane" evidence="2">
    <location>
        <begin position="30"/>
        <end position="184"/>
    </location>
</feature>
<gene>
    <name evidence="3" type="ORF">HaLaN_27867</name>
</gene>
<keyword evidence="1" id="KW-1133">Transmembrane helix</keyword>
<organism evidence="3 4">
    <name type="scientific">Haematococcus lacustris</name>
    <name type="common">Green alga</name>
    <name type="synonym">Haematococcus pluvialis</name>
    <dbReference type="NCBI Taxonomy" id="44745"/>
    <lineage>
        <taxon>Eukaryota</taxon>
        <taxon>Viridiplantae</taxon>
        <taxon>Chlorophyta</taxon>
        <taxon>core chlorophytes</taxon>
        <taxon>Chlorophyceae</taxon>
        <taxon>CS clade</taxon>
        <taxon>Chlamydomonadales</taxon>
        <taxon>Haematococcaceae</taxon>
        <taxon>Haematococcus</taxon>
    </lineage>
</organism>
<dbReference type="GO" id="GO:0005227">
    <property type="term" value="F:calcium-activated cation channel activity"/>
    <property type="evidence" value="ECO:0007669"/>
    <property type="project" value="InterPro"/>
</dbReference>
<keyword evidence="4" id="KW-1185">Reference proteome</keyword>
<dbReference type="GO" id="GO:0005886">
    <property type="term" value="C:plasma membrane"/>
    <property type="evidence" value="ECO:0007669"/>
    <property type="project" value="TreeGrafter"/>
</dbReference>
<sequence>MDPSPSSVLDGLGSSLISMPDNNVSDANIKSAVVVDIALGVALMGLFVILQARSILYKIRLVSPYVSLRPPPLPTGVSALWAWLVAAAATSDAELLESCGLDAMMLVKMHTFGIQLVAPIAVLGLAILLPLHSCGRFLASGDALGNTSRFMAYTTTNIPPGSPVLWLHFLLTLAFISWGCWLLKWHYHQQEAGQHSMGTGVA</sequence>
<evidence type="ECO:0000259" key="2">
    <source>
        <dbReference type="Pfam" id="PF13967"/>
    </source>
</evidence>
<protein>
    <recommendedName>
        <fullName evidence="2">CSC1/OSCA1-like N-terminal transmembrane domain-containing protein</fullName>
    </recommendedName>
</protein>
<name>A0A6A0AAZ9_HAELA</name>
<evidence type="ECO:0000313" key="3">
    <source>
        <dbReference type="EMBL" id="GFH29234.1"/>
    </source>
</evidence>
<dbReference type="Pfam" id="PF13967">
    <property type="entry name" value="RSN1_TM"/>
    <property type="match status" value="1"/>
</dbReference>
<comment type="caution">
    <text evidence="3">The sequence shown here is derived from an EMBL/GenBank/DDBJ whole genome shotgun (WGS) entry which is preliminary data.</text>
</comment>
<dbReference type="Proteomes" id="UP000485058">
    <property type="component" value="Unassembled WGS sequence"/>
</dbReference>
<feature type="transmembrane region" description="Helical" evidence="1">
    <location>
        <begin position="165"/>
        <end position="183"/>
    </location>
</feature>
<dbReference type="InterPro" id="IPR032880">
    <property type="entry name" value="CSC1/OSCA1-like_N"/>
</dbReference>
<feature type="transmembrane region" description="Helical" evidence="1">
    <location>
        <begin position="29"/>
        <end position="50"/>
    </location>
</feature>
<keyword evidence="1" id="KW-0812">Transmembrane</keyword>
<keyword evidence="1" id="KW-0472">Membrane</keyword>
<dbReference type="InterPro" id="IPR045122">
    <property type="entry name" value="Csc1-like"/>
</dbReference>
<accession>A0A6A0AAZ9</accession>